<dbReference type="OrthoDB" id="9770329at2"/>
<evidence type="ECO:0000313" key="3">
    <source>
        <dbReference type="Proteomes" id="UP000194003"/>
    </source>
</evidence>
<dbReference type="RefSeq" id="WP_085443495.1">
    <property type="nucleotide sequence ID" value="NZ_LVJN01000020.1"/>
</dbReference>
<dbReference type="Proteomes" id="UP000194003">
    <property type="component" value="Unassembled WGS sequence"/>
</dbReference>
<reference evidence="2 3" key="1">
    <citation type="journal article" date="2016" name="BMC Genomics">
        <title>Combined genomic and structural analyses of a cultured magnetotactic bacterium reveals its niche adaptation to a dynamic environment.</title>
        <authorList>
            <person name="Araujo A.C."/>
            <person name="Morillo V."/>
            <person name="Cypriano J."/>
            <person name="Teixeira L.C."/>
            <person name="Leao P."/>
            <person name="Lyra S."/>
            <person name="Almeida L.G."/>
            <person name="Bazylinski D.A."/>
            <person name="Vasconcellos A.T."/>
            <person name="Abreu F."/>
            <person name="Lins U."/>
        </authorList>
    </citation>
    <scope>NUCLEOTIDE SEQUENCE [LARGE SCALE GENOMIC DNA]</scope>
    <source>
        <strain evidence="2 3">IT-1</strain>
    </source>
</reference>
<dbReference type="EMBL" id="LVJN01000020">
    <property type="protein sequence ID" value="OSM01623.1"/>
    <property type="molecule type" value="Genomic_DNA"/>
</dbReference>
<dbReference type="AlphaFoldDB" id="A0A1Y2K0Q2"/>
<comment type="caution">
    <text evidence="2">The sequence shown here is derived from an EMBL/GenBank/DDBJ whole genome shotgun (WGS) entry which is preliminary data.</text>
</comment>
<keyword evidence="1" id="KW-0732">Signal</keyword>
<keyword evidence="3" id="KW-1185">Reference proteome</keyword>
<accession>A0A1Y2K0Q2</accession>
<proteinExistence type="predicted"/>
<evidence type="ECO:0000313" key="2">
    <source>
        <dbReference type="EMBL" id="OSM01623.1"/>
    </source>
</evidence>
<feature type="chain" id="PRO_5013073417" evidence="1">
    <location>
        <begin position="21"/>
        <end position="128"/>
    </location>
</feature>
<feature type="signal peptide" evidence="1">
    <location>
        <begin position="1"/>
        <end position="20"/>
    </location>
</feature>
<gene>
    <name evidence="2" type="ORF">MAIT1_01634</name>
</gene>
<evidence type="ECO:0000256" key="1">
    <source>
        <dbReference type="SAM" id="SignalP"/>
    </source>
</evidence>
<organism evidence="2 3">
    <name type="scientific">Magnetofaba australis IT-1</name>
    <dbReference type="NCBI Taxonomy" id="1434232"/>
    <lineage>
        <taxon>Bacteria</taxon>
        <taxon>Pseudomonadati</taxon>
        <taxon>Pseudomonadota</taxon>
        <taxon>Magnetococcia</taxon>
        <taxon>Magnetococcales</taxon>
        <taxon>Magnetococcaceae</taxon>
        <taxon>Magnetofaba</taxon>
    </lineage>
</organism>
<protein>
    <submittedName>
        <fullName evidence="2">Uncharacterized protein</fullName>
    </submittedName>
</protein>
<name>A0A1Y2K0Q2_9PROT</name>
<sequence>MQKWLVMAALGVCLPFAAQAATPLDKEAAIKLFTDHTFDGVFVPKDKRFQAYEAPDGSHIVLRPNGKRDKGRVWSINDQGQHCTTSPKNADKLRCSSVLDMGGGVYHKVNAKGKHTHTLTNFRPGNQL</sequence>
<dbReference type="STRING" id="1434232.MAIT1_01634"/>